<dbReference type="Proteomes" id="UP000011721">
    <property type="component" value="Chromosome"/>
</dbReference>
<evidence type="ECO:0000313" key="1">
    <source>
        <dbReference type="EMBL" id="AGF78562.1"/>
    </source>
</evidence>
<sequence>MLVLKGFVKTFFMVVSKKNRFDN</sequence>
<accession>M1PAA0</accession>
<protein>
    <submittedName>
        <fullName evidence="1">Uncharacterized protein</fullName>
    </submittedName>
</protein>
<reference evidence="2" key="1">
    <citation type="journal article" date="2013" name="Stand. Genomic Sci.">
        <title>Complete genome sequence of Desulfocapsa sulfexigens, a marine deltaproteobacterium specialized in disproportionating inorganic sulfur compounds.</title>
        <authorList>
            <person name="Finster K.W."/>
            <person name="Kjeldsen K.U."/>
            <person name="Kube M."/>
            <person name="Reinhardt R."/>
            <person name="Mussmann M."/>
            <person name="Amann R."/>
            <person name="Schreiber L."/>
        </authorList>
    </citation>
    <scope>NUCLEOTIDE SEQUENCE [LARGE SCALE GENOMIC DNA]</scope>
    <source>
        <strain evidence="2">DSM 10523 / SB164P1</strain>
    </source>
</reference>
<proteinExistence type="predicted"/>
<keyword evidence="2" id="KW-1185">Reference proteome</keyword>
<dbReference type="STRING" id="1167006.UWK_02012"/>
<organism evidence="1 2">
    <name type="scientific">Desulfocapsa sulfexigens (strain DSM 10523 / SB164P1)</name>
    <dbReference type="NCBI Taxonomy" id="1167006"/>
    <lineage>
        <taxon>Bacteria</taxon>
        <taxon>Pseudomonadati</taxon>
        <taxon>Thermodesulfobacteriota</taxon>
        <taxon>Desulfobulbia</taxon>
        <taxon>Desulfobulbales</taxon>
        <taxon>Desulfocapsaceae</taxon>
        <taxon>Desulfocapsa</taxon>
    </lineage>
</organism>
<dbReference type="HOGENOM" id="CLU_3422836_0_0_7"/>
<gene>
    <name evidence="1" type="ordered locus">UWK_02012</name>
</gene>
<dbReference type="EMBL" id="CP003985">
    <property type="protein sequence ID" value="AGF78562.1"/>
    <property type="molecule type" value="Genomic_DNA"/>
</dbReference>
<dbReference type="AlphaFoldDB" id="M1PAA0"/>
<dbReference type="KEGG" id="dsf:UWK_02012"/>
<name>M1PAA0_DESSD</name>
<evidence type="ECO:0000313" key="2">
    <source>
        <dbReference type="Proteomes" id="UP000011721"/>
    </source>
</evidence>